<keyword evidence="6 9" id="KW-0812">Transmembrane</keyword>
<dbReference type="RefSeq" id="WP_024728857.1">
    <property type="nucleotide sequence ID" value="NZ_JACOOS010000017.1"/>
</dbReference>
<keyword evidence="12" id="KW-1185">Reference proteome</keyword>
<dbReference type="PANTHER" id="PTHR37324:SF2">
    <property type="entry name" value="PTS SYSTEM GALACTITOL-SPECIFIC EIIC COMPONENT"/>
    <property type="match status" value="1"/>
</dbReference>
<dbReference type="InterPro" id="IPR004703">
    <property type="entry name" value="PTS_sugar-sp_permease"/>
</dbReference>
<dbReference type="PIRSF" id="PIRSF006304">
    <property type="entry name" value="GatC"/>
    <property type="match status" value="1"/>
</dbReference>
<accession>A0ABR7FTL3</accession>
<proteinExistence type="predicted"/>
<evidence type="ECO:0000313" key="11">
    <source>
        <dbReference type="EMBL" id="MBC5678530.1"/>
    </source>
</evidence>
<comment type="caution">
    <text evidence="11">The sequence shown here is derived from an EMBL/GenBank/DDBJ whole genome shotgun (WGS) entry which is preliminary data.</text>
</comment>
<evidence type="ECO:0000256" key="3">
    <source>
        <dbReference type="ARBA" id="ARBA00022475"/>
    </source>
</evidence>
<feature type="transmembrane region" description="Helical" evidence="9">
    <location>
        <begin position="34"/>
        <end position="56"/>
    </location>
</feature>
<dbReference type="PANTHER" id="PTHR37324">
    <property type="entry name" value="PTS SYSTEM GALACTITOL-SPECIFIC EIIC COMPONENT"/>
    <property type="match status" value="1"/>
</dbReference>
<organism evidence="11 12">
    <name type="scientific">Anaerostipes hominis</name>
    <name type="common">ex Liu et al. 2021</name>
    <dbReference type="NCBI Taxonomy" id="2763018"/>
    <lineage>
        <taxon>Bacteria</taxon>
        <taxon>Bacillati</taxon>
        <taxon>Bacillota</taxon>
        <taxon>Clostridia</taxon>
        <taxon>Lachnospirales</taxon>
        <taxon>Lachnospiraceae</taxon>
        <taxon>Anaerostipes</taxon>
    </lineage>
</organism>
<keyword evidence="5" id="KW-0598">Phosphotransferase system</keyword>
<evidence type="ECO:0000256" key="8">
    <source>
        <dbReference type="ARBA" id="ARBA00023136"/>
    </source>
</evidence>
<evidence type="ECO:0000259" key="10">
    <source>
        <dbReference type="PROSITE" id="PS51104"/>
    </source>
</evidence>
<dbReference type="InterPro" id="IPR013014">
    <property type="entry name" value="PTS_EIIC_2"/>
</dbReference>
<reference evidence="11 12" key="1">
    <citation type="submission" date="2020-08" db="EMBL/GenBank/DDBJ databases">
        <title>Genome public.</title>
        <authorList>
            <person name="Liu C."/>
            <person name="Sun Q."/>
        </authorList>
    </citation>
    <scope>NUCLEOTIDE SEQUENCE [LARGE SCALE GENOMIC DNA]</scope>
    <source>
        <strain evidence="11 12">NSJ-7</strain>
    </source>
</reference>
<feature type="transmembrane region" description="Helical" evidence="9">
    <location>
        <begin position="124"/>
        <end position="157"/>
    </location>
</feature>
<sequence>MAIFNTIINMGSTVIMPIIFFIVGIIFRVKPGKAFKAGMTVGIGFTGINMVVNLLLNSLGPATQDMVERFGLNLTVIDAGWATGSAIGWASPLIPFIVVGAIALNIILLAINKTKIINIDIFNYWLISLVGTLVYHVTGSIPLGVAGALLLYLIAFIIGDLTAKPIQEMYKIKGVAFVHATCGVYVPLGIAVDWVIGHIPGLKKIDMNPEKITKTLGIFGEPVTLATILGVGLGLLAGWPLDEVLPLAVNVAAVMILLPKMVDVTVEGVMVIRDAAEEYMKKLFPNREFYFGMDTALLIGEPCIIATSLLLIPASLILAMILPGNKMLPFTDLASIVFLISMVAPFCKRNMFRIFVTGLLIITIQLYAGTSLAPNFTAAAEEANVEVNSEGDQEIGSLVAPYNTPVGWAIVELGKIIGGK</sequence>
<feature type="transmembrane region" description="Helical" evidence="9">
    <location>
        <begin position="327"/>
        <end position="344"/>
    </location>
</feature>
<keyword evidence="4" id="KW-0762">Sugar transport</keyword>
<feature type="transmembrane region" description="Helical" evidence="9">
    <location>
        <begin position="297"/>
        <end position="321"/>
    </location>
</feature>
<feature type="transmembrane region" description="Helical" evidence="9">
    <location>
        <begin position="93"/>
        <end position="112"/>
    </location>
</feature>
<feature type="transmembrane region" description="Helical" evidence="9">
    <location>
        <begin position="216"/>
        <end position="239"/>
    </location>
</feature>
<protein>
    <submittedName>
        <fullName evidence="11">PTS galactitol transporter subunit IIC</fullName>
    </submittedName>
</protein>
<evidence type="ECO:0000256" key="6">
    <source>
        <dbReference type="ARBA" id="ARBA00022692"/>
    </source>
</evidence>
<dbReference type="EMBL" id="JACOOS010000017">
    <property type="protein sequence ID" value="MBC5678530.1"/>
    <property type="molecule type" value="Genomic_DNA"/>
</dbReference>
<dbReference type="PROSITE" id="PS51104">
    <property type="entry name" value="PTS_EIIC_TYPE_2"/>
    <property type="match status" value="1"/>
</dbReference>
<dbReference type="InterPro" id="IPR013853">
    <property type="entry name" value="EIIC-GAT"/>
</dbReference>
<keyword evidence="3" id="KW-1003">Cell membrane</keyword>
<feature type="transmembrane region" description="Helical" evidence="9">
    <location>
        <begin position="351"/>
        <end position="368"/>
    </location>
</feature>
<evidence type="ECO:0000256" key="5">
    <source>
        <dbReference type="ARBA" id="ARBA00022683"/>
    </source>
</evidence>
<name>A0ABR7FTL3_9FIRM</name>
<dbReference type="Proteomes" id="UP000635828">
    <property type="component" value="Unassembled WGS sequence"/>
</dbReference>
<keyword evidence="8 9" id="KW-0472">Membrane</keyword>
<evidence type="ECO:0000256" key="1">
    <source>
        <dbReference type="ARBA" id="ARBA00004651"/>
    </source>
</evidence>
<evidence type="ECO:0000256" key="9">
    <source>
        <dbReference type="SAM" id="Phobius"/>
    </source>
</evidence>
<feature type="transmembrane region" description="Helical" evidence="9">
    <location>
        <begin position="177"/>
        <end position="196"/>
    </location>
</feature>
<gene>
    <name evidence="11" type="ORF">H8S22_13285</name>
</gene>
<evidence type="ECO:0000256" key="4">
    <source>
        <dbReference type="ARBA" id="ARBA00022597"/>
    </source>
</evidence>
<comment type="subcellular location">
    <subcellularLocation>
        <location evidence="1">Cell membrane</location>
        <topology evidence="1">Multi-pass membrane protein</topology>
    </subcellularLocation>
</comment>
<dbReference type="Pfam" id="PF03611">
    <property type="entry name" value="EIIC-GAT"/>
    <property type="match status" value="1"/>
</dbReference>
<feature type="domain" description="PTS EIIC type-2" evidence="10">
    <location>
        <begin position="4"/>
        <end position="420"/>
    </location>
</feature>
<evidence type="ECO:0000256" key="7">
    <source>
        <dbReference type="ARBA" id="ARBA00022989"/>
    </source>
</evidence>
<evidence type="ECO:0000313" key="12">
    <source>
        <dbReference type="Proteomes" id="UP000635828"/>
    </source>
</evidence>
<feature type="transmembrane region" description="Helical" evidence="9">
    <location>
        <begin position="6"/>
        <end position="27"/>
    </location>
</feature>
<keyword evidence="2" id="KW-0813">Transport</keyword>
<keyword evidence="7 9" id="KW-1133">Transmembrane helix</keyword>
<evidence type="ECO:0000256" key="2">
    <source>
        <dbReference type="ARBA" id="ARBA00022448"/>
    </source>
</evidence>